<dbReference type="EMBL" id="UINC01107846">
    <property type="protein sequence ID" value="SVC73527.1"/>
    <property type="molecule type" value="Genomic_DNA"/>
</dbReference>
<dbReference type="CDD" id="cd06664">
    <property type="entry name" value="IscU_like"/>
    <property type="match status" value="1"/>
</dbReference>
<reference evidence="2" key="1">
    <citation type="submission" date="2018-05" db="EMBL/GenBank/DDBJ databases">
        <authorList>
            <person name="Lanie J.A."/>
            <person name="Ng W.-L."/>
            <person name="Kazmierczak K.M."/>
            <person name="Andrzejewski T.M."/>
            <person name="Davidsen T.M."/>
            <person name="Wayne K.J."/>
            <person name="Tettelin H."/>
            <person name="Glass J.I."/>
            <person name="Rusch D."/>
            <person name="Podicherti R."/>
            <person name="Tsui H.-C.T."/>
            <person name="Winkler M.E."/>
        </authorList>
    </citation>
    <scope>NUCLEOTIDE SEQUENCE</scope>
</reference>
<dbReference type="PANTHER" id="PTHR10093">
    <property type="entry name" value="IRON-SULFUR CLUSTER ASSEMBLY ENZYME NIFU HOMOLOG"/>
    <property type="match status" value="1"/>
</dbReference>
<protein>
    <recommendedName>
        <fullName evidence="1">NIF system FeS cluster assembly NifU N-terminal domain-containing protein</fullName>
    </recommendedName>
</protein>
<sequence>MNQYSETFLDHYRRPRNLGDLVDSDAVAIVHNEICGDVLRVAIAVEPDTEAERRRIIAIRFKAYGCAATIAVASVISEMVVGTRVADIDRIDDDDVVAALDGLPAGRIHAVVLGRAALREAIAQLS</sequence>
<dbReference type="Gene3D" id="3.90.1010.10">
    <property type="match status" value="1"/>
</dbReference>
<name>A0A382PL10_9ZZZZ</name>
<evidence type="ECO:0000259" key="1">
    <source>
        <dbReference type="Pfam" id="PF01592"/>
    </source>
</evidence>
<evidence type="ECO:0000313" key="2">
    <source>
        <dbReference type="EMBL" id="SVC73527.1"/>
    </source>
</evidence>
<feature type="domain" description="NIF system FeS cluster assembly NifU N-terminal" evidence="1">
    <location>
        <begin position="3"/>
        <end position="124"/>
    </location>
</feature>
<dbReference type="SUPFAM" id="SSF82649">
    <property type="entry name" value="SufE/NifU"/>
    <property type="match status" value="1"/>
</dbReference>
<dbReference type="Pfam" id="PF01592">
    <property type="entry name" value="NifU_N"/>
    <property type="match status" value="1"/>
</dbReference>
<dbReference type="GO" id="GO:0051536">
    <property type="term" value="F:iron-sulfur cluster binding"/>
    <property type="evidence" value="ECO:0007669"/>
    <property type="project" value="InterPro"/>
</dbReference>
<organism evidence="2">
    <name type="scientific">marine metagenome</name>
    <dbReference type="NCBI Taxonomy" id="408172"/>
    <lineage>
        <taxon>unclassified sequences</taxon>
        <taxon>metagenomes</taxon>
        <taxon>ecological metagenomes</taxon>
    </lineage>
</organism>
<dbReference type="AlphaFoldDB" id="A0A382PL10"/>
<accession>A0A382PL10</accession>
<gene>
    <name evidence="2" type="ORF">METZ01_LOCUS326381</name>
</gene>
<dbReference type="GO" id="GO:0016226">
    <property type="term" value="P:iron-sulfur cluster assembly"/>
    <property type="evidence" value="ECO:0007669"/>
    <property type="project" value="InterPro"/>
</dbReference>
<proteinExistence type="predicted"/>
<dbReference type="GO" id="GO:0005506">
    <property type="term" value="F:iron ion binding"/>
    <property type="evidence" value="ECO:0007669"/>
    <property type="project" value="InterPro"/>
</dbReference>
<dbReference type="InterPro" id="IPR002871">
    <property type="entry name" value="NIF_FeS_clus_asmbl_NifU_N"/>
</dbReference>